<evidence type="ECO:0000313" key="4">
    <source>
        <dbReference type="EMBL" id="AYO43154.1"/>
    </source>
</evidence>
<comment type="similarity">
    <text evidence="1">Belongs to the protein-tyrosine phosphatase family. Non-receptor class subfamily.</text>
</comment>
<dbReference type="AlphaFoldDB" id="A0A3G2S529"/>
<dbReference type="SMART" id="SM00194">
    <property type="entry name" value="PTPc"/>
    <property type="match status" value="1"/>
</dbReference>
<dbReference type="PRINTS" id="PR00700">
    <property type="entry name" value="PRTYPHPHTASE"/>
</dbReference>
<dbReference type="InterPro" id="IPR016130">
    <property type="entry name" value="Tyr_Pase_AS"/>
</dbReference>
<protein>
    <submittedName>
        <fullName evidence="4">Tyrosine-protein phosphatase 4</fullName>
        <ecNumber evidence="4">3.1.3.48</ecNumber>
    </submittedName>
</protein>
<dbReference type="InterPro" id="IPR003595">
    <property type="entry name" value="Tyr_Pase_cat"/>
</dbReference>
<organism evidence="4 5">
    <name type="scientific">Malassezia restricta (strain ATCC 96810 / NBRC 103918 / CBS 7877)</name>
    <name type="common">Seborrheic dermatitis infection agent</name>
    <dbReference type="NCBI Taxonomy" id="425264"/>
    <lineage>
        <taxon>Eukaryota</taxon>
        <taxon>Fungi</taxon>
        <taxon>Dikarya</taxon>
        <taxon>Basidiomycota</taxon>
        <taxon>Ustilaginomycotina</taxon>
        <taxon>Malasseziomycetes</taxon>
        <taxon>Malasseziales</taxon>
        <taxon>Malasseziaceae</taxon>
        <taxon>Malassezia</taxon>
    </lineage>
</organism>
<dbReference type="EMBL" id="CP033151">
    <property type="protein sequence ID" value="AYO43154.1"/>
    <property type="molecule type" value="Genomic_DNA"/>
</dbReference>
<dbReference type="PANTHER" id="PTHR19134">
    <property type="entry name" value="RECEPTOR-TYPE TYROSINE-PROTEIN PHOSPHATASE"/>
    <property type="match status" value="1"/>
</dbReference>
<dbReference type="CDD" id="cd00047">
    <property type="entry name" value="PTPc"/>
    <property type="match status" value="1"/>
</dbReference>
<dbReference type="Pfam" id="PF00102">
    <property type="entry name" value="Y_phosphatase"/>
    <property type="match status" value="1"/>
</dbReference>
<evidence type="ECO:0000313" key="5">
    <source>
        <dbReference type="Proteomes" id="UP000269793"/>
    </source>
</evidence>
<dbReference type="InterPro" id="IPR050348">
    <property type="entry name" value="Protein-Tyr_Phosphatase"/>
</dbReference>
<dbReference type="InterPro" id="IPR000387">
    <property type="entry name" value="Tyr_Pase_dom"/>
</dbReference>
<evidence type="ECO:0000259" key="3">
    <source>
        <dbReference type="PROSITE" id="PS50056"/>
    </source>
</evidence>
<keyword evidence="4" id="KW-0378">Hydrolase</keyword>
<dbReference type="OrthoDB" id="10253954at2759"/>
<dbReference type="VEuPathDB" id="FungiDB:DNF11_2204"/>
<sequence length="281" mass="30388">MSQVGEASYALDWLNRIDALRRTDPRYSCHAAAVHTEANRYTNVAPYDGAVLPGPYINASLIPPLPDAERGFPCIASQAPLPSTYPTFFEHICTQKSRIILNLTPLEERGIPKSDRYWPWDTASPLLIGPWSVALLSIESASEAFPGTKAAALDKLCVRRLQLSRPGMSHPVTQLHFVGWPDHGDLDVQSFCGLLEAVHAVQGESATPAWIHCSAGIGRSGTVIGALLAQMQPSLFFAQGTALEQATYLTAYMRKFRPGSVQTPTQLVSMAATLAALCSGV</sequence>
<evidence type="ECO:0000256" key="1">
    <source>
        <dbReference type="ARBA" id="ARBA00009649"/>
    </source>
</evidence>
<gene>
    <name evidence="4" type="primary">ptp-4</name>
    <name evidence="4" type="ORF">DNF11_2204</name>
</gene>
<dbReference type="PROSITE" id="PS50056">
    <property type="entry name" value="TYR_PHOSPHATASE_2"/>
    <property type="match status" value="1"/>
</dbReference>
<dbReference type="STRING" id="425264.A0A3G2S529"/>
<keyword evidence="5" id="KW-1185">Reference proteome</keyword>
<feature type="domain" description="Tyrosine-protein phosphatase" evidence="2">
    <location>
        <begin position="39"/>
        <end position="277"/>
    </location>
</feature>
<dbReference type="InterPro" id="IPR000242">
    <property type="entry name" value="PTP_cat"/>
</dbReference>
<dbReference type="GO" id="GO:0004725">
    <property type="term" value="F:protein tyrosine phosphatase activity"/>
    <property type="evidence" value="ECO:0007669"/>
    <property type="project" value="UniProtKB-EC"/>
</dbReference>
<feature type="domain" description="Tyrosine specific protein phosphatases" evidence="3">
    <location>
        <begin position="189"/>
        <end position="268"/>
    </location>
</feature>
<reference evidence="4 5" key="1">
    <citation type="submission" date="2018-10" db="EMBL/GenBank/DDBJ databases">
        <title>Complete genome sequence of Malassezia restricta CBS 7877.</title>
        <authorList>
            <person name="Morand S.C."/>
            <person name="Bertignac M."/>
            <person name="Iltis A."/>
            <person name="Kolder I."/>
            <person name="Pirovano W."/>
            <person name="Jourdain R."/>
            <person name="Clavaud C."/>
        </authorList>
    </citation>
    <scope>NUCLEOTIDE SEQUENCE [LARGE SCALE GENOMIC DNA]</scope>
    <source>
        <strain evidence="4 5">CBS 7877</strain>
    </source>
</reference>
<dbReference type="SMART" id="SM00404">
    <property type="entry name" value="PTPc_motif"/>
    <property type="match status" value="1"/>
</dbReference>
<evidence type="ECO:0000259" key="2">
    <source>
        <dbReference type="PROSITE" id="PS50055"/>
    </source>
</evidence>
<dbReference type="Gene3D" id="3.90.190.10">
    <property type="entry name" value="Protein tyrosine phosphatase superfamily"/>
    <property type="match status" value="1"/>
</dbReference>
<dbReference type="PANTHER" id="PTHR19134:SF449">
    <property type="entry name" value="TYROSINE-PROTEIN PHOSPHATASE 1"/>
    <property type="match status" value="1"/>
</dbReference>
<accession>A0A3G2S529</accession>
<dbReference type="EC" id="3.1.3.48" evidence="4"/>
<name>A0A3G2S529_MALR7</name>
<dbReference type="PROSITE" id="PS50055">
    <property type="entry name" value="TYR_PHOSPHATASE_PTP"/>
    <property type="match status" value="1"/>
</dbReference>
<proteinExistence type="inferred from homology"/>
<dbReference type="PROSITE" id="PS00383">
    <property type="entry name" value="TYR_PHOSPHATASE_1"/>
    <property type="match status" value="1"/>
</dbReference>
<dbReference type="InterPro" id="IPR029021">
    <property type="entry name" value="Prot-tyrosine_phosphatase-like"/>
</dbReference>
<dbReference type="SUPFAM" id="SSF52799">
    <property type="entry name" value="(Phosphotyrosine protein) phosphatases II"/>
    <property type="match status" value="1"/>
</dbReference>
<dbReference type="Proteomes" id="UP000269793">
    <property type="component" value="Chromosome IV"/>
</dbReference>